<dbReference type="PROSITE" id="PS50932">
    <property type="entry name" value="HTH_LACI_2"/>
    <property type="match status" value="1"/>
</dbReference>
<dbReference type="CDD" id="cd01392">
    <property type="entry name" value="HTH_LacI"/>
    <property type="match status" value="1"/>
</dbReference>
<feature type="domain" description="HTH lacI-type" evidence="4">
    <location>
        <begin position="5"/>
        <end position="59"/>
    </location>
</feature>
<dbReference type="Proteomes" id="UP001144036">
    <property type="component" value="Unassembled WGS sequence"/>
</dbReference>
<dbReference type="SMART" id="SM00354">
    <property type="entry name" value="HTH_LACI"/>
    <property type="match status" value="1"/>
</dbReference>
<keyword evidence="3" id="KW-0804">Transcription</keyword>
<dbReference type="CDD" id="cd06267">
    <property type="entry name" value="PBP1_LacI_sugar_binding-like"/>
    <property type="match status" value="1"/>
</dbReference>
<reference evidence="5" key="1">
    <citation type="submission" date="2022-11" db="EMBL/GenBank/DDBJ databases">
        <title>Nonomuraea corallina sp. nov., a new species of the genus Nonomuraea isolated from sea side sediment in Thai sea.</title>
        <authorList>
            <person name="Ngamcharungchit C."/>
            <person name="Matsumoto A."/>
            <person name="Suriyachadkun C."/>
            <person name="Panbangred W."/>
            <person name="Inahashi Y."/>
            <person name="Intra B."/>
        </authorList>
    </citation>
    <scope>NUCLEOTIDE SEQUENCE</scope>
    <source>
        <strain evidence="5">MCN248</strain>
    </source>
</reference>
<dbReference type="InterPro" id="IPR028082">
    <property type="entry name" value="Peripla_BP_I"/>
</dbReference>
<dbReference type="PANTHER" id="PTHR30146">
    <property type="entry name" value="LACI-RELATED TRANSCRIPTIONAL REPRESSOR"/>
    <property type="match status" value="1"/>
</dbReference>
<dbReference type="Gene3D" id="3.40.50.2300">
    <property type="match status" value="2"/>
</dbReference>
<evidence type="ECO:0000256" key="2">
    <source>
        <dbReference type="ARBA" id="ARBA00023125"/>
    </source>
</evidence>
<proteinExistence type="predicted"/>
<dbReference type="EMBL" id="JAPNNL010000006">
    <property type="protein sequence ID" value="MDA0632388.1"/>
    <property type="molecule type" value="Genomic_DNA"/>
</dbReference>
<keyword evidence="1" id="KW-0805">Transcription regulation</keyword>
<evidence type="ECO:0000259" key="4">
    <source>
        <dbReference type="PROSITE" id="PS50932"/>
    </source>
</evidence>
<dbReference type="SUPFAM" id="SSF53822">
    <property type="entry name" value="Periplasmic binding protein-like I"/>
    <property type="match status" value="1"/>
</dbReference>
<organism evidence="5 6">
    <name type="scientific">Nonomuraea corallina</name>
    <dbReference type="NCBI Taxonomy" id="2989783"/>
    <lineage>
        <taxon>Bacteria</taxon>
        <taxon>Bacillati</taxon>
        <taxon>Actinomycetota</taxon>
        <taxon>Actinomycetes</taxon>
        <taxon>Streptosporangiales</taxon>
        <taxon>Streptosporangiaceae</taxon>
        <taxon>Nonomuraea</taxon>
    </lineage>
</organism>
<dbReference type="SUPFAM" id="SSF47413">
    <property type="entry name" value="lambda repressor-like DNA-binding domains"/>
    <property type="match status" value="1"/>
</dbReference>
<dbReference type="InterPro" id="IPR046335">
    <property type="entry name" value="LacI/GalR-like_sensor"/>
</dbReference>
<dbReference type="PANTHER" id="PTHR30146:SF109">
    <property type="entry name" value="HTH-TYPE TRANSCRIPTIONAL REGULATOR GALS"/>
    <property type="match status" value="1"/>
</dbReference>
<evidence type="ECO:0000313" key="6">
    <source>
        <dbReference type="Proteomes" id="UP001144036"/>
    </source>
</evidence>
<evidence type="ECO:0000256" key="3">
    <source>
        <dbReference type="ARBA" id="ARBA00023163"/>
    </source>
</evidence>
<gene>
    <name evidence="5" type="ORF">OUY22_03095</name>
</gene>
<protein>
    <submittedName>
        <fullName evidence="5">LacI family DNA-binding transcriptional regulator</fullName>
    </submittedName>
</protein>
<accession>A0ABT4S5R1</accession>
<comment type="caution">
    <text evidence="5">The sequence shown here is derived from an EMBL/GenBank/DDBJ whole genome shotgun (WGS) entry which is preliminary data.</text>
</comment>
<evidence type="ECO:0000256" key="1">
    <source>
        <dbReference type="ARBA" id="ARBA00023015"/>
    </source>
</evidence>
<sequence>MSEQPTLAQVAAAAGVSPATASRVLTGSVRVSTSTRRQVYDAVSRMGYVRQRAPRGSVSRTTATGVTAVICDHLPRLFSEPYYARLLSASGAVVAESGTNLTITTVNPTSSILPTLSGAVLLVGARERHPLAIKLCTSGITVRNIGRPPHDLKLPYADVDNHDGGRQAAEHFLLTGRRSVAAIGGPPSLPAAKDRLDGLIKTLREAGAAEVPVAYGDFTAASGTHAMQWLLRHAPGLDAVFAASDLMAAGAIQALRRAGRRVPADVAVIGFDDAPVARHTNPALTTVRQPVEEVATIATRLLLSGTTGIDPILPTELVIRDSA</sequence>
<dbReference type="InterPro" id="IPR000843">
    <property type="entry name" value="HTH_LacI"/>
</dbReference>
<dbReference type="GO" id="GO:0003677">
    <property type="term" value="F:DNA binding"/>
    <property type="evidence" value="ECO:0007669"/>
    <property type="project" value="UniProtKB-KW"/>
</dbReference>
<dbReference type="Pfam" id="PF13377">
    <property type="entry name" value="Peripla_BP_3"/>
    <property type="match status" value="1"/>
</dbReference>
<evidence type="ECO:0000313" key="5">
    <source>
        <dbReference type="EMBL" id="MDA0632388.1"/>
    </source>
</evidence>
<dbReference type="RefSeq" id="WP_270153161.1">
    <property type="nucleotide sequence ID" value="NZ_JAPNNL010000006.1"/>
</dbReference>
<dbReference type="InterPro" id="IPR010982">
    <property type="entry name" value="Lambda_DNA-bd_dom_sf"/>
</dbReference>
<keyword evidence="2 5" id="KW-0238">DNA-binding</keyword>
<dbReference type="Gene3D" id="1.10.260.40">
    <property type="entry name" value="lambda repressor-like DNA-binding domains"/>
    <property type="match status" value="1"/>
</dbReference>
<name>A0ABT4S5R1_9ACTN</name>
<keyword evidence="6" id="KW-1185">Reference proteome</keyword>
<dbReference type="Pfam" id="PF00356">
    <property type="entry name" value="LacI"/>
    <property type="match status" value="1"/>
</dbReference>